<evidence type="ECO:0000256" key="5">
    <source>
        <dbReference type="ARBA" id="ARBA00046577"/>
    </source>
</evidence>
<dbReference type="RefSeq" id="WP_285666278.1">
    <property type="nucleotide sequence ID" value="NZ_BSTX01000004.1"/>
</dbReference>
<comment type="subunit">
    <text evidence="5">Homodimer. The dihydroxyacetone kinase complex is composed of a homodimer of DhaM, a homodimer of DhaK and the subunit DhaL.</text>
</comment>
<dbReference type="PROSITE" id="PS51096">
    <property type="entry name" value="PTS_EIIA_TYPE_4"/>
    <property type="match status" value="1"/>
</dbReference>
<dbReference type="InterPro" id="IPR036662">
    <property type="entry name" value="PTS_EIIA_man-typ_sf"/>
</dbReference>
<dbReference type="Pfam" id="PF03610">
    <property type="entry name" value="EIIA-man"/>
    <property type="match status" value="1"/>
</dbReference>
<name>A0A9W6W603_9ACTN</name>
<dbReference type="GO" id="GO:0009401">
    <property type="term" value="P:phosphoenolpyruvate-dependent sugar phosphotransferase system"/>
    <property type="evidence" value="ECO:0007669"/>
    <property type="project" value="InterPro"/>
</dbReference>
<dbReference type="InterPro" id="IPR039643">
    <property type="entry name" value="DhaM"/>
</dbReference>
<evidence type="ECO:0000313" key="7">
    <source>
        <dbReference type="EMBL" id="GLZ80977.1"/>
    </source>
</evidence>
<dbReference type="Gene3D" id="3.40.50.510">
    <property type="entry name" value="Phosphotransferase system, mannose-type IIA component"/>
    <property type="match status" value="1"/>
</dbReference>
<dbReference type="AlphaFoldDB" id="A0A9W6W603"/>
<dbReference type="EC" id="2.7.1.121" evidence="3"/>
<protein>
    <recommendedName>
        <fullName evidence="3">phosphoenolpyruvate--glycerone phosphotransferase</fullName>
        <ecNumber evidence="3">2.7.1.121</ecNumber>
    </recommendedName>
</protein>
<sequence length="131" mass="12924">MTVGIVLVSHSPALAEGTAELVLSLTAGGVRVLPAGGNSDGALGTSPPLILDAVMRANEDGHGVLLIPDLGSSVLSARLLIDDLAEGVLALADAPFVEGAVAAGMAASTGGDLAVVQAAAKEAWSFRKDPD</sequence>
<gene>
    <name evidence="7" type="ORF">Afil01_57840</name>
</gene>
<dbReference type="Proteomes" id="UP001165079">
    <property type="component" value="Unassembled WGS sequence"/>
</dbReference>
<evidence type="ECO:0000256" key="3">
    <source>
        <dbReference type="ARBA" id="ARBA00012095"/>
    </source>
</evidence>
<organism evidence="7 8">
    <name type="scientific">Actinorhabdospora filicis</name>
    <dbReference type="NCBI Taxonomy" id="1785913"/>
    <lineage>
        <taxon>Bacteria</taxon>
        <taxon>Bacillati</taxon>
        <taxon>Actinomycetota</taxon>
        <taxon>Actinomycetes</taxon>
        <taxon>Micromonosporales</taxon>
        <taxon>Micromonosporaceae</taxon>
        <taxon>Actinorhabdospora</taxon>
    </lineage>
</organism>
<keyword evidence="8" id="KW-1185">Reference proteome</keyword>
<dbReference type="GO" id="GO:0047324">
    <property type="term" value="F:phosphoenolpyruvate-glycerone phosphotransferase activity"/>
    <property type="evidence" value="ECO:0007669"/>
    <property type="project" value="UniProtKB-EC"/>
</dbReference>
<comment type="function">
    <text evidence="2">Component of the dihydroxyacetone kinase complex, which is responsible for the phosphoenolpyruvate (PEP)-dependent phosphorylation of dihydroxyacetone. DhaM serves as the phosphoryl donor. Is phosphorylated by phosphoenolpyruvate in an EI- and HPr-dependent reaction, and a phosphorelay system on histidine residues finally leads to phosphoryl transfer to DhaL and dihydroxyacetone.</text>
</comment>
<comment type="caution">
    <text evidence="7">The sequence shown here is derived from an EMBL/GenBank/DDBJ whole genome shotgun (WGS) entry which is preliminary data.</text>
</comment>
<reference evidence="7" key="1">
    <citation type="submission" date="2023-03" db="EMBL/GenBank/DDBJ databases">
        <title>Actinorhabdospora filicis NBRC 111898.</title>
        <authorList>
            <person name="Ichikawa N."/>
            <person name="Sato H."/>
            <person name="Tonouchi N."/>
        </authorList>
    </citation>
    <scope>NUCLEOTIDE SEQUENCE</scope>
    <source>
        <strain evidence="7">NBRC 111898</strain>
    </source>
</reference>
<keyword evidence="4" id="KW-0808">Transferase</keyword>
<dbReference type="InterPro" id="IPR012844">
    <property type="entry name" value="DhaM_N"/>
</dbReference>
<dbReference type="GO" id="GO:0016020">
    <property type="term" value="C:membrane"/>
    <property type="evidence" value="ECO:0007669"/>
    <property type="project" value="InterPro"/>
</dbReference>
<evidence type="ECO:0000256" key="1">
    <source>
        <dbReference type="ARBA" id="ARBA00001113"/>
    </source>
</evidence>
<dbReference type="GO" id="GO:0019563">
    <property type="term" value="P:glycerol catabolic process"/>
    <property type="evidence" value="ECO:0007669"/>
    <property type="project" value="InterPro"/>
</dbReference>
<evidence type="ECO:0000313" key="8">
    <source>
        <dbReference type="Proteomes" id="UP001165079"/>
    </source>
</evidence>
<accession>A0A9W6W603</accession>
<comment type="catalytic activity">
    <reaction evidence="1">
        <text>dihydroxyacetone + phosphoenolpyruvate = dihydroxyacetone phosphate + pyruvate</text>
        <dbReference type="Rhea" id="RHEA:18381"/>
        <dbReference type="ChEBI" id="CHEBI:15361"/>
        <dbReference type="ChEBI" id="CHEBI:16016"/>
        <dbReference type="ChEBI" id="CHEBI:57642"/>
        <dbReference type="ChEBI" id="CHEBI:58702"/>
        <dbReference type="EC" id="2.7.1.121"/>
    </reaction>
</comment>
<dbReference type="InterPro" id="IPR004701">
    <property type="entry name" value="PTS_EIIA_man-typ"/>
</dbReference>
<dbReference type="SUPFAM" id="SSF53062">
    <property type="entry name" value="PTS system fructose IIA component-like"/>
    <property type="match status" value="1"/>
</dbReference>
<proteinExistence type="predicted"/>
<evidence type="ECO:0000256" key="4">
    <source>
        <dbReference type="ARBA" id="ARBA00022679"/>
    </source>
</evidence>
<evidence type="ECO:0000259" key="6">
    <source>
        <dbReference type="PROSITE" id="PS51096"/>
    </source>
</evidence>
<dbReference type="PANTHER" id="PTHR38594:SF1">
    <property type="entry name" value="PEP-DEPENDENT DIHYDROXYACETONE KINASE, PHOSPHORYL DONOR SUBUNIT DHAM"/>
    <property type="match status" value="1"/>
</dbReference>
<evidence type="ECO:0000256" key="2">
    <source>
        <dbReference type="ARBA" id="ARBA00002788"/>
    </source>
</evidence>
<dbReference type="EMBL" id="BSTX01000004">
    <property type="protein sequence ID" value="GLZ80977.1"/>
    <property type="molecule type" value="Genomic_DNA"/>
</dbReference>
<feature type="domain" description="PTS EIIA type-4" evidence="6">
    <location>
        <begin position="2"/>
        <end position="131"/>
    </location>
</feature>
<dbReference type="NCBIfam" id="TIGR02364">
    <property type="entry name" value="dha_pts"/>
    <property type="match status" value="1"/>
</dbReference>
<dbReference type="PANTHER" id="PTHR38594">
    <property type="entry name" value="PEP-DEPENDENT DIHYDROXYACETONE KINASE, PHOSPHORYL DONOR SUBUNIT DHAM"/>
    <property type="match status" value="1"/>
</dbReference>